<name>A0A4Z0BZW9_9BURK</name>
<dbReference type="EMBL" id="SMLL01000001">
    <property type="protein sequence ID" value="TFZ04511.1"/>
    <property type="molecule type" value="Genomic_DNA"/>
</dbReference>
<feature type="signal peptide" evidence="1">
    <location>
        <begin position="1"/>
        <end position="18"/>
    </location>
</feature>
<dbReference type="Proteomes" id="UP000297564">
    <property type="component" value="Unassembled WGS sequence"/>
</dbReference>
<dbReference type="RefSeq" id="WP_135283393.1">
    <property type="nucleotide sequence ID" value="NZ_SMLL01000001.1"/>
</dbReference>
<keyword evidence="3" id="KW-1185">Reference proteome</keyword>
<reference evidence="2 3" key="1">
    <citation type="submission" date="2019-03" db="EMBL/GenBank/DDBJ databases">
        <title>Ramlibacter rhizophilus CCTCC AB2015357, whole genome shotgun sequence.</title>
        <authorList>
            <person name="Zhang X."/>
            <person name="Feng G."/>
            <person name="Zhu H."/>
        </authorList>
    </citation>
    <scope>NUCLEOTIDE SEQUENCE [LARGE SCALE GENOMIC DNA]</scope>
    <source>
        <strain evidence="2 3">CCTCC AB2015357</strain>
    </source>
</reference>
<evidence type="ECO:0000256" key="1">
    <source>
        <dbReference type="SAM" id="SignalP"/>
    </source>
</evidence>
<gene>
    <name evidence="2" type="ORF">EZ242_01810</name>
</gene>
<evidence type="ECO:0000313" key="3">
    <source>
        <dbReference type="Proteomes" id="UP000297564"/>
    </source>
</evidence>
<dbReference type="OrthoDB" id="5508986at2"/>
<feature type="chain" id="PRO_5021345272" evidence="1">
    <location>
        <begin position="19"/>
        <end position="144"/>
    </location>
</feature>
<accession>A0A4Z0BZW9</accession>
<protein>
    <submittedName>
        <fullName evidence="2">Uncharacterized protein</fullName>
    </submittedName>
</protein>
<keyword evidence="1" id="KW-0732">Signal</keyword>
<proteinExistence type="predicted"/>
<evidence type="ECO:0000313" key="2">
    <source>
        <dbReference type="EMBL" id="TFZ04511.1"/>
    </source>
</evidence>
<comment type="caution">
    <text evidence="2">The sequence shown here is derived from an EMBL/GenBank/DDBJ whole genome shotgun (WGS) entry which is preliminary data.</text>
</comment>
<organism evidence="2 3">
    <name type="scientific">Ramlibacter rhizophilus</name>
    <dbReference type="NCBI Taxonomy" id="1781167"/>
    <lineage>
        <taxon>Bacteria</taxon>
        <taxon>Pseudomonadati</taxon>
        <taxon>Pseudomonadota</taxon>
        <taxon>Betaproteobacteria</taxon>
        <taxon>Burkholderiales</taxon>
        <taxon>Comamonadaceae</taxon>
        <taxon>Ramlibacter</taxon>
    </lineage>
</organism>
<dbReference type="AlphaFoldDB" id="A0A4Z0BZW9"/>
<sequence>MKKLLPLALVLFSAATHAGAYSDDLAKCLVRSTSSNDRNDLVRWMFAVSSVHPALSTSTRVGTEALEEANRKTAVLLNRLLTQDCLQQARHARRYEGDVAIFNSFKALGEVASLELFRHPAVNSALTSFTRHIDSKKIDDLTLR</sequence>